<keyword evidence="2" id="KW-1185">Reference proteome</keyword>
<dbReference type="Gene3D" id="3.40.50.2000">
    <property type="entry name" value="Glycogen Phosphorylase B"/>
    <property type="match status" value="1"/>
</dbReference>
<dbReference type="PANTHER" id="PTHR48050:SF16">
    <property type="entry name" value="STEROL 3-BETA-GLUCOSYLTRANSFERASE UGT80B1"/>
    <property type="match status" value="1"/>
</dbReference>
<evidence type="ECO:0000313" key="1">
    <source>
        <dbReference type="EMBL" id="CAI9778018.1"/>
    </source>
</evidence>
<dbReference type="Proteomes" id="UP000834106">
    <property type="component" value="Chromosome 15"/>
</dbReference>
<gene>
    <name evidence="1" type="ORF">FPE_LOCUS25448</name>
</gene>
<dbReference type="PANTHER" id="PTHR48050">
    <property type="entry name" value="STEROL 3-BETA-GLUCOSYLTRANSFERASE"/>
    <property type="match status" value="1"/>
</dbReference>
<protein>
    <submittedName>
        <fullName evidence="1">Uncharacterized protein</fullName>
    </submittedName>
</protein>
<proteinExistence type="predicted"/>
<sequence>MFTSVAHWDREYICAGSSWWCWNYSGRTKSLVFLGERIHQRGLGPTLIRISQFSVEALSEAIRFMLQPEVKSRATEIAALIENEDGVGAAVNAFRQHLPPKIMRQNIVPIT</sequence>
<dbReference type="SUPFAM" id="SSF53756">
    <property type="entry name" value="UDP-Glycosyltransferase/glycogen phosphorylase"/>
    <property type="match status" value="1"/>
</dbReference>
<evidence type="ECO:0000313" key="2">
    <source>
        <dbReference type="Proteomes" id="UP000834106"/>
    </source>
</evidence>
<reference evidence="1" key="1">
    <citation type="submission" date="2023-05" db="EMBL/GenBank/DDBJ databases">
        <authorList>
            <person name="Huff M."/>
        </authorList>
    </citation>
    <scope>NUCLEOTIDE SEQUENCE</scope>
</reference>
<dbReference type="EMBL" id="OU503050">
    <property type="protein sequence ID" value="CAI9778018.1"/>
    <property type="molecule type" value="Genomic_DNA"/>
</dbReference>
<accession>A0AAD2E6J3</accession>
<organism evidence="1 2">
    <name type="scientific">Fraxinus pennsylvanica</name>
    <dbReference type="NCBI Taxonomy" id="56036"/>
    <lineage>
        <taxon>Eukaryota</taxon>
        <taxon>Viridiplantae</taxon>
        <taxon>Streptophyta</taxon>
        <taxon>Embryophyta</taxon>
        <taxon>Tracheophyta</taxon>
        <taxon>Spermatophyta</taxon>
        <taxon>Magnoliopsida</taxon>
        <taxon>eudicotyledons</taxon>
        <taxon>Gunneridae</taxon>
        <taxon>Pentapetalae</taxon>
        <taxon>asterids</taxon>
        <taxon>lamiids</taxon>
        <taxon>Lamiales</taxon>
        <taxon>Oleaceae</taxon>
        <taxon>Oleeae</taxon>
        <taxon>Fraxinus</taxon>
    </lineage>
</organism>
<dbReference type="AlphaFoldDB" id="A0AAD2E6J3"/>
<dbReference type="InterPro" id="IPR050426">
    <property type="entry name" value="Glycosyltransferase_28"/>
</dbReference>
<name>A0AAD2E6J3_9LAMI</name>